<dbReference type="Pfam" id="PF07894">
    <property type="entry name" value="SACK1"/>
    <property type="match status" value="1"/>
</dbReference>
<dbReference type="KEGG" id="tng:GSTEN00004003G001"/>
<name>Q4TAX6_TETNG</name>
<evidence type="ECO:0000313" key="4">
    <source>
        <dbReference type="EMBL" id="CAF89956.1"/>
    </source>
</evidence>
<reference evidence="4" key="1">
    <citation type="journal article" date="2004" name="Nature">
        <title>Genome duplication in the teleost fish Tetraodon nigroviridis reveals the early vertebrate proto-karyotype.</title>
        <authorList>
            <person name="Jaillon O."/>
            <person name="Aury J.-M."/>
            <person name="Brunet F."/>
            <person name="Petit J.-L."/>
            <person name="Stange-Thomann N."/>
            <person name="Mauceli E."/>
            <person name="Bouneau L."/>
            <person name="Fischer C."/>
            <person name="Ozouf-Costaz C."/>
            <person name="Bernot A."/>
            <person name="Nicaud S."/>
            <person name="Jaffe D."/>
            <person name="Fisher S."/>
            <person name="Lutfalla G."/>
            <person name="Dossat C."/>
            <person name="Segurens B."/>
            <person name="Dasilva C."/>
            <person name="Salanoubat M."/>
            <person name="Levy M."/>
            <person name="Boudet N."/>
            <person name="Castellano S."/>
            <person name="Anthouard V."/>
            <person name="Jubin C."/>
            <person name="Castelli V."/>
            <person name="Katinka M."/>
            <person name="Vacherie B."/>
            <person name="Biemont C."/>
            <person name="Skalli Z."/>
            <person name="Cattolico L."/>
            <person name="Poulain J."/>
            <person name="De Berardinis V."/>
            <person name="Cruaud C."/>
            <person name="Duprat S."/>
            <person name="Brottier P."/>
            <person name="Coutanceau J.-P."/>
            <person name="Gouzy J."/>
            <person name="Parra G."/>
            <person name="Lardier G."/>
            <person name="Chapple C."/>
            <person name="McKernan K.J."/>
            <person name="McEwan P."/>
            <person name="Bosak S."/>
            <person name="Kellis M."/>
            <person name="Volff J.-N."/>
            <person name="Guigo R."/>
            <person name="Zody M.C."/>
            <person name="Mesirov J."/>
            <person name="Lindblad-Toh K."/>
            <person name="Birren B."/>
            <person name="Nusbaum C."/>
            <person name="Kahn D."/>
            <person name="Robinson-Rechavi M."/>
            <person name="Laudet V."/>
            <person name="Schachter V."/>
            <person name="Quetier F."/>
            <person name="Saurin W."/>
            <person name="Scarpelli C."/>
            <person name="Wincker P."/>
            <person name="Lander E.S."/>
            <person name="Weissenbach J."/>
            <person name="Roest Crollius H."/>
        </authorList>
    </citation>
    <scope>NUCLEOTIDE SEQUENCE [LARGE SCALE GENOMIC DNA]</scope>
</reference>
<organism evidence="4">
    <name type="scientific">Tetraodon nigroviridis</name>
    <name type="common">Spotted green pufferfish</name>
    <name type="synonym">Chelonodon nigroviridis</name>
    <dbReference type="NCBI Taxonomy" id="99883"/>
    <lineage>
        <taxon>Eukaryota</taxon>
        <taxon>Metazoa</taxon>
        <taxon>Chordata</taxon>
        <taxon>Craniata</taxon>
        <taxon>Vertebrata</taxon>
        <taxon>Euteleostomi</taxon>
        <taxon>Actinopterygii</taxon>
        <taxon>Neopterygii</taxon>
        <taxon>Teleostei</taxon>
        <taxon>Neoteleostei</taxon>
        <taxon>Acanthomorphata</taxon>
        <taxon>Eupercaria</taxon>
        <taxon>Tetraodontiformes</taxon>
        <taxon>Tetradontoidea</taxon>
        <taxon>Tetraodontidae</taxon>
        <taxon>Tetraodon</taxon>
    </lineage>
</organism>
<dbReference type="GO" id="GO:0007165">
    <property type="term" value="P:signal transduction"/>
    <property type="evidence" value="ECO:0007669"/>
    <property type="project" value="TreeGrafter"/>
</dbReference>
<protein>
    <submittedName>
        <fullName evidence="4">(spotted green pufferfish) hypothetical protein</fullName>
    </submittedName>
</protein>
<dbReference type="GO" id="GO:0019901">
    <property type="term" value="F:protein kinase binding"/>
    <property type="evidence" value="ECO:0007669"/>
    <property type="project" value="TreeGrafter"/>
</dbReference>
<dbReference type="Gene3D" id="3.30.870.10">
    <property type="entry name" value="Endonuclease Chain A"/>
    <property type="match status" value="1"/>
</dbReference>
<comment type="caution">
    <text evidence="4">The sequence shown here is derived from an EMBL/GenBank/DDBJ whole genome shotgun (WGS) entry which is preliminary data.</text>
</comment>
<evidence type="ECO:0000256" key="1">
    <source>
        <dbReference type="ARBA" id="ARBA00006937"/>
    </source>
</evidence>
<reference evidence="4" key="2">
    <citation type="submission" date="2004-02" db="EMBL/GenBank/DDBJ databases">
        <authorList>
            <consortium name="Genoscope"/>
            <consortium name="Whitehead Institute Centre for Genome Research"/>
        </authorList>
    </citation>
    <scope>NUCLEOTIDE SEQUENCE</scope>
</reference>
<dbReference type="EMBL" id="CAAE01007240">
    <property type="protein sequence ID" value="CAF89956.1"/>
    <property type="molecule type" value="Genomic_DNA"/>
</dbReference>
<comment type="similarity">
    <text evidence="1">Belongs to the FAM83 family.</text>
</comment>
<proteinExistence type="inferred from homology"/>
<dbReference type="OrthoDB" id="9944987at2759"/>
<feature type="region of interest" description="Disordered" evidence="2">
    <location>
        <begin position="324"/>
        <end position="397"/>
    </location>
</feature>
<accession>Q4TAX6</accession>
<dbReference type="PANTHER" id="PTHR16181:SF29">
    <property type="entry name" value="PROTEIN FAM83A-RELATED"/>
    <property type="match status" value="1"/>
</dbReference>
<evidence type="ECO:0000259" key="3">
    <source>
        <dbReference type="Pfam" id="PF07894"/>
    </source>
</evidence>
<dbReference type="SUPFAM" id="SSF56024">
    <property type="entry name" value="Phospholipase D/nuclease"/>
    <property type="match status" value="1"/>
</dbReference>
<sequence>MISSEGLRPNTSGRKPLGKLASRLEEVKNPWRQGATLELSHNEAARLATDALLELGEKEYRRVLAEERELNFLSPLELRYIGQHAARSGSPDGPAERDCGDADAVSELTSGTYFPMMSDEEPPMLELGWPESPKRYGPSETQIYFQRDKSHNVKDLIRSLIDKAGKVIAIVMDIFTDVDLLCDLMEASNKRRVPVYVLLDEKNLEYFTDMCSALDITNSHLSVSPGAACGQLTPESQSECSLCPEHAHSQRVRRHLLHQERQEVLGSGPGEVHDHRLRGGPGRLLQLHLAVGAGAQQHGDALLRSHRRQLRPRVPLPVRRLAGHPLLQQPGGGGASVLPVPADRDGAGPRRGARADGGAGFSVRQREGGARAGVQRRLQSHPGQRQEGARRCPPSEP</sequence>
<dbReference type="InterPro" id="IPR050944">
    <property type="entry name" value="FAM83"/>
</dbReference>
<dbReference type="AlphaFoldDB" id="Q4TAX6"/>
<feature type="domain" description="Scaffolding anchor of CK1" evidence="3">
    <location>
        <begin position="30"/>
        <end position="222"/>
    </location>
</feature>
<dbReference type="InterPro" id="IPR012461">
    <property type="entry name" value="SACK1"/>
</dbReference>
<gene>
    <name evidence="4" type="ORF">GSTENG00004003001</name>
</gene>
<evidence type="ECO:0000256" key="2">
    <source>
        <dbReference type="SAM" id="MobiDB-lite"/>
    </source>
</evidence>
<dbReference type="PANTHER" id="PTHR16181">
    <property type="entry name" value="PROTEIN FAM83A-RELATED"/>
    <property type="match status" value="1"/>
</dbReference>